<organism evidence="1 2">
    <name type="scientific">Kurthia gibsonii</name>
    <dbReference type="NCBI Taxonomy" id="33946"/>
    <lineage>
        <taxon>Bacteria</taxon>
        <taxon>Bacillati</taxon>
        <taxon>Bacillota</taxon>
        <taxon>Bacilli</taxon>
        <taxon>Bacillales</taxon>
        <taxon>Caryophanaceae</taxon>
        <taxon>Kurthia</taxon>
    </lineage>
</organism>
<evidence type="ECO:0000313" key="2">
    <source>
        <dbReference type="Proteomes" id="UP001398420"/>
    </source>
</evidence>
<sequence length="97" mass="12110">MYKVIYMKADYEPWWQFEGWEEHVVTEVTYDNEQEASQYLQQLIEEFSKKYMNMMHKKERFWAFWSDDEREYCENCADCLPVYHGVIWEVVEENVKK</sequence>
<protein>
    <submittedName>
        <fullName evidence="1">DUF1033 family protein</fullName>
    </submittedName>
</protein>
<dbReference type="RefSeq" id="WP_068453828.1">
    <property type="nucleotide sequence ID" value="NZ_CP147847.1"/>
</dbReference>
<gene>
    <name evidence="1" type="ORF">AAF454_07125</name>
</gene>
<keyword evidence="2" id="KW-1185">Reference proteome</keyword>
<dbReference type="InterPro" id="IPR010434">
    <property type="entry name" value="DUF1033"/>
</dbReference>
<evidence type="ECO:0000313" key="1">
    <source>
        <dbReference type="EMBL" id="MEL5988189.1"/>
    </source>
</evidence>
<dbReference type="Proteomes" id="UP001398420">
    <property type="component" value="Unassembled WGS sequence"/>
</dbReference>
<dbReference type="Pfam" id="PF06279">
    <property type="entry name" value="DUF1033"/>
    <property type="match status" value="1"/>
</dbReference>
<dbReference type="EMBL" id="JBCEWA010000004">
    <property type="protein sequence ID" value="MEL5988189.1"/>
    <property type="molecule type" value="Genomic_DNA"/>
</dbReference>
<proteinExistence type="predicted"/>
<name>A0ABU9LKA6_9BACL</name>
<reference evidence="1 2" key="1">
    <citation type="submission" date="2024-04" db="EMBL/GenBank/DDBJ databases">
        <authorList>
            <person name="Wu Y.S."/>
            <person name="Zhang L."/>
        </authorList>
    </citation>
    <scope>NUCLEOTIDE SEQUENCE [LARGE SCALE GENOMIC DNA]</scope>
    <source>
        <strain evidence="1 2">KG-01</strain>
    </source>
</reference>
<comment type="caution">
    <text evidence="1">The sequence shown here is derived from an EMBL/GenBank/DDBJ whole genome shotgun (WGS) entry which is preliminary data.</text>
</comment>
<accession>A0ABU9LKA6</accession>